<sequence>MIINRGLPCLLFPKVYIILTVKLIVKMQVKELKSLSEFNDILTTSPPSQLIIVDFTAKWCGPCRVSAPLFLELSSNYPQCRFFKVDVDDSQEIAKQENVTSMPTFKFYKQGKNIDEVQGADMALVEAKIKTHHGPNDDLASKLGISGHSDLAELVNPRDLESLNLNPDHDIKVIFKKGNKQVVESDTDEQLIISVGFTQAVKLHSLKFIAPLDHAPRNIKLFVNSSNVGFDDASSLVPTQEFSLTEADYAENAFTELRFVRFQHVTKLTIFVEDNQTDDELTKLQAIALIGSPVLTTNMDNFQKKSAN</sequence>
<accession>A0ACC2RQC2</accession>
<reference evidence="1" key="1">
    <citation type="submission" date="2022-04" db="EMBL/GenBank/DDBJ databases">
        <title>Genome of the entomopathogenic fungus Entomophthora muscae.</title>
        <authorList>
            <person name="Elya C."/>
            <person name="Lovett B.R."/>
            <person name="Lee E."/>
            <person name="Macias A.M."/>
            <person name="Hajek A.E."/>
            <person name="De Bivort B.L."/>
            <person name="Kasson M.T."/>
            <person name="De Fine Licht H.H."/>
            <person name="Stajich J.E."/>
        </authorList>
    </citation>
    <scope>NUCLEOTIDE SEQUENCE</scope>
    <source>
        <strain evidence="1">Berkeley</strain>
    </source>
</reference>
<keyword evidence="2" id="KW-1185">Reference proteome</keyword>
<name>A0ACC2RQC2_9FUNG</name>
<comment type="caution">
    <text evidence="1">The sequence shown here is derived from an EMBL/GenBank/DDBJ whole genome shotgun (WGS) entry which is preliminary data.</text>
</comment>
<organism evidence="1 2">
    <name type="scientific">Entomophthora muscae</name>
    <dbReference type="NCBI Taxonomy" id="34485"/>
    <lineage>
        <taxon>Eukaryota</taxon>
        <taxon>Fungi</taxon>
        <taxon>Fungi incertae sedis</taxon>
        <taxon>Zoopagomycota</taxon>
        <taxon>Entomophthoromycotina</taxon>
        <taxon>Entomophthoromycetes</taxon>
        <taxon>Entomophthorales</taxon>
        <taxon>Entomophthoraceae</taxon>
        <taxon>Entomophthora</taxon>
    </lineage>
</organism>
<proteinExistence type="predicted"/>
<gene>
    <name evidence="1" type="ORF">DSO57_1036101</name>
</gene>
<protein>
    <submittedName>
        <fullName evidence="1">Uncharacterized protein</fullName>
    </submittedName>
</protein>
<dbReference type="EMBL" id="QTSX02006726">
    <property type="protein sequence ID" value="KAJ9052247.1"/>
    <property type="molecule type" value="Genomic_DNA"/>
</dbReference>
<dbReference type="Proteomes" id="UP001165960">
    <property type="component" value="Unassembled WGS sequence"/>
</dbReference>
<evidence type="ECO:0000313" key="1">
    <source>
        <dbReference type="EMBL" id="KAJ9052247.1"/>
    </source>
</evidence>
<evidence type="ECO:0000313" key="2">
    <source>
        <dbReference type="Proteomes" id="UP001165960"/>
    </source>
</evidence>